<proteinExistence type="predicted"/>
<organism evidence="2 3">
    <name type="scientific">Pseudozobellia thermophila</name>
    <dbReference type="NCBI Taxonomy" id="192903"/>
    <lineage>
        <taxon>Bacteria</taxon>
        <taxon>Pseudomonadati</taxon>
        <taxon>Bacteroidota</taxon>
        <taxon>Flavobacteriia</taxon>
        <taxon>Flavobacteriales</taxon>
        <taxon>Flavobacteriaceae</taxon>
        <taxon>Pseudozobellia</taxon>
    </lineage>
</organism>
<dbReference type="STRING" id="192903.SAMN04488513_101283"/>
<dbReference type="OrthoDB" id="1202506at2"/>
<keyword evidence="3" id="KW-1185">Reference proteome</keyword>
<evidence type="ECO:0000256" key="1">
    <source>
        <dbReference type="SAM" id="Coils"/>
    </source>
</evidence>
<dbReference type="AlphaFoldDB" id="A0A1M6B4I5"/>
<keyword evidence="1" id="KW-0175">Coiled coil</keyword>
<evidence type="ECO:0000313" key="2">
    <source>
        <dbReference type="EMBL" id="SHI43606.1"/>
    </source>
</evidence>
<dbReference type="EMBL" id="FQYU01000001">
    <property type="protein sequence ID" value="SHI43606.1"/>
    <property type="molecule type" value="Genomic_DNA"/>
</dbReference>
<evidence type="ECO:0000313" key="3">
    <source>
        <dbReference type="Proteomes" id="UP000184543"/>
    </source>
</evidence>
<evidence type="ECO:0008006" key="4">
    <source>
        <dbReference type="Google" id="ProtNLM"/>
    </source>
</evidence>
<gene>
    <name evidence="2" type="ORF">SAMN04488513_101283</name>
</gene>
<dbReference type="RefSeq" id="WP_072987289.1">
    <property type="nucleotide sequence ID" value="NZ_FQYU01000001.1"/>
</dbReference>
<protein>
    <recommendedName>
        <fullName evidence="4">Fructose 1,6-bisphosphatase</fullName>
    </recommendedName>
</protein>
<feature type="coiled-coil region" evidence="1">
    <location>
        <begin position="41"/>
        <end position="101"/>
    </location>
</feature>
<sequence>MSKADKVVSMNASQDEEASSKIEIIKNLIFGENIKTYESEFETLKKDILDKKKVLEDLIEEVRQDLKTAIDNVSTDVNIRITELEDKIEDKIEHLETEKVDKKMLGKLLVDLGEKVGGK</sequence>
<name>A0A1M6B4I5_9FLAO</name>
<accession>A0A1M6B4I5</accession>
<reference evidence="3" key="1">
    <citation type="submission" date="2016-11" db="EMBL/GenBank/DDBJ databases">
        <authorList>
            <person name="Varghese N."/>
            <person name="Submissions S."/>
        </authorList>
    </citation>
    <scope>NUCLEOTIDE SEQUENCE [LARGE SCALE GENOMIC DNA]</scope>
    <source>
        <strain evidence="3">DSM 19858</strain>
    </source>
</reference>
<dbReference type="Proteomes" id="UP000184543">
    <property type="component" value="Unassembled WGS sequence"/>
</dbReference>